<comment type="caution">
    <text evidence="2">The sequence shown here is derived from an EMBL/GenBank/DDBJ whole genome shotgun (WGS) entry which is preliminary data.</text>
</comment>
<proteinExistence type="predicted"/>
<evidence type="ECO:0000313" key="5">
    <source>
        <dbReference type="Proteomes" id="UP000233551"/>
    </source>
</evidence>
<reference evidence="2" key="2">
    <citation type="submission" date="2017-06" db="EMBL/GenBank/DDBJ databases">
        <title>The pomegranate genome and the genomics of punicalagin biosynthesis.</title>
        <authorList>
            <person name="Xu C."/>
        </authorList>
    </citation>
    <scope>NUCLEOTIDE SEQUENCE [LARGE SCALE GENOMIC DNA]</scope>
    <source>
        <tissue evidence="2">Fresh leaf</tissue>
    </source>
</reference>
<dbReference type="AlphaFoldDB" id="A0A218W5W1"/>
<evidence type="ECO:0000256" key="1">
    <source>
        <dbReference type="SAM" id="MobiDB-lite"/>
    </source>
</evidence>
<reference evidence="4" key="1">
    <citation type="journal article" date="2017" name="Plant J.">
        <title>The pomegranate (Punica granatum L.) genome and the genomics of punicalagin biosynthesis.</title>
        <authorList>
            <person name="Qin G."/>
            <person name="Xu C."/>
            <person name="Ming R."/>
            <person name="Tang H."/>
            <person name="Guyot R."/>
            <person name="Kramer E.M."/>
            <person name="Hu Y."/>
            <person name="Yi X."/>
            <person name="Qi Y."/>
            <person name="Xu X."/>
            <person name="Gao Z."/>
            <person name="Pan H."/>
            <person name="Jian J."/>
            <person name="Tian Y."/>
            <person name="Yue Z."/>
            <person name="Xu Y."/>
        </authorList>
    </citation>
    <scope>NUCLEOTIDE SEQUENCE [LARGE SCALE GENOMIC DNA]</scope>
    <source>
        <strain evidence="4">cv. Dabenzi</strain>
    </source>
</reference>
<dbReference type="EMBL" id="PGOL01006556">
    <property type="protein sequence ID" value="PKI33578.1"/>
    <property type="molecule type" value="Genomic_DNA"/>
</dbReference>
<reference evidence="3 5" key="3">
    <citation type="submission" date="2017-11" db="EMBL/GenBank/DDBJ databases">
        <title>De-novo sequencing of pomegranate (Punica granatum L.) genome.</title>
        <authorList>
            <person name="Akparov Z."/>
            <person name="Amiraslanov A."/>
            <person name="Hajiyeva S."/>
            <person name="Abbasov M."/>
            <person name="Kaur K."/>
            <person name="Hamwieh A."/>
            <person name="Solovyev V."/>
            <person name="Salamov A."/>
            <person name="Braich B."/>
            <person name="Kosarev P."/>
            <person name="Mahmoud A."/>
            <person name="Hajiyev E."/>
            <person name="Babayeva S."/>
            <person name="Izzatullayeva V."/>
            <person name="Mammadov A."/>
            <person name="Mammadov A."/>
            <person name="Sharifova S."/>
            <person name="Ojaghi J."/>
            <person name="Eynullazada K."/>
            <person name="Bayramov B."/>
            <person name="Abdulazimova A."/>
            <person name="Shahmuradov I."/>
        </authorList>
    </citation>
    <scope>NUCLEOTIDE SEQUENCE [LARGE SCALE GENOMIC DNA]</scope>
    <source>
        <strain evidence="3">AG2017</strain>
        <strain evidence="5">cv. AG2017</strain>
        <tissue evidence="3">Leaf</tissue>
    </source>
</reference>
<name>A0A218W5W1_PUNGR</name>
<evidence type="ECO:0000313" key="2">
    <source>
        <dbReference type="EMBL" id="OWM67878.1"/>
    </source>
</evidence>
<keyword evidence="5" id="KW-1185">Reference proteome</keyword>
<protein>
    <submittedName>
        <fullName evidence="2">Uncharacterized protein</fullName>
    </submittedName>
</protein>
<dbReference type="Proteomes" id="UP000197138">
    <property type="component" value="Unassembled WGS sequence"/>
</dbReference>
<organism evidence="2 4">
    <name type="scientific">Punica granatum</name>
    <name type="common">Pomegranate</name>
    <dbReference type="NCBI Taxonomy" id="22663"/>
    <lineage>
        <taxon>Eukaryota</taxon>
        <taxon>Viridiplantae</taxon>
        <taxon>Streptophyta</taxon>
        <taxon>Embryophyta</taxon>
        <taxon>Tracheophyta</taxon>
        <taxon>Spermatophyta</taxon>
        <taxon>Magnoliopsida</taxon>
        <taxon>eudicotyledons</taxon>
        <taxon>Gunneridae</taxon>
        <taxon>Pentapetalae</taxon>
        <taxon>rosids</taxon>
        <taxon>malvids</taxon>
        <taxon>Myrtales</taxon>
        <taxon>Lythraceae</taxon>
        <taxon>Punica</taxon>
    </lineage>
</organism>
<evidence type="ECO:0000313" key="4">
    <source>
        <dbReference type="Proteomes" id="UP000197138"/>
    </source>
</evidence>
<accession>A0A218W5W1</accession>
<evidence type="ECO:0000313" key="3">
    <source>
        <dbReference type="EMBL" id="PKI33578.1"/>
    </source>
</evidence>
<sequence>MEGYLLKRPHPETHSPPGPVSNKRCRNVMVDLSRNCPFGDDDSVFREFLREQRLPLYPDIIYLSDDDEDEAPEEEEEEDRWTILKPRLDLPSIVDQDSVPYSRPIGSVKDEDVFGGRVFDGGVSVSREYLDQESQLTYSDITDLLDEDMTEYQDVQRWMSRLDRLFAKGQDSTPSSRRTSFSETSPLLVDADCRLWEARADRLMRPALIPTDHCSPGQYHLLEHSICCKPSLGLAADMGKHWRDLHPLFEDFGSRKVLARNIASKDVFDHGLQVRTPEALAELPQFNFLNGGGPRFFQGGSDDL</sequence>
<feature type="region of interest" description="Disordered" evidence="1">
    <location>
        <begin position="1"/>
        <end position="22"/>
    </location>
</feature>
<dbReference type="EMBL" id="MTKT01005370">
    <property type="protein sequence ID" value="OWM67878.1"/>
    <property type="molecule type" value="Genomic_DNA"/>
</dbReference>
<dbReference type="Proteomes" id="UP000233551">
    <property type="component" value="Unassembled WGS sequence"/>
</dbReference>
<gene>
    <name evidence="2" type="ORF">CDL15_Pgr010816</name>
    <name evidence="3" type="ORF">CRG98_046034</name>
</gene>